<evidence type="ECO:0000313" key="5">
    <source>
        <dbReference type="RefSeq" id="XP_019089798.1"/>
    </source>
</evidence>
<dbReference type="InterPro" id="IPR024593">
    <property type="entry name" value="DUF3444"/>
</dbReference>
<feature type="region of interest" description="Disordered" evidence="1">
    <location>
        <begin position="427"/>
        <end position="452"/>
    </location>
</feature>
<protein>
    <submittedName>
        <fullName evidence="4 5">Trichohyalin-like</fullName>
    </submittedName>
</protein>
<reference evidence="4 5" key="3">
    <citation type="submission" date="2025-05" db="UniProtKB">
        <authorList>
            <consortium name="RefSeq"/>
        </authorList>
    </citation>
    <scope>IDENTIFICATION</scope>
    <source>
        <tissue evidence="4 5">Leaf</tissue>
    </source>
</reference>
<evidence type="ECO:0000256" key="1">
    <source>
        <dbReference type="SAM" id="MobiDB-lite"/>
    </source>
</evidence>
<feature type="region of interest" description="Disordered" evidence="1">
    <location>
        <begin position="335"/>
        <end position="366"/>
    </location>
</feature>
<dbReference type="GeneID" id="104730563"/>
<organism evidence="3 5">
    <name type="scientific">Camelina sativa</name>
    <name type="common">False flax</name>
    <name type="synonym">Myagrum sativum</name>
    <dbReference type="NCBI Taxonomy" id="90675"/>
    <lineage>
        <taxon>Eukaryota</taxon>
        <taxon>Viridiplantae</taxon>
        <taxon>Streptophyta</taxon>
        <taxon>Embryophyta</taxon>
        <taxon>Tracheophyta</taxon>
        <taxon>Spermatophyta</taxon>
        <taxon>Magnoliopsida</taxon>
        <taxon>eudicotyledons</taxon>
        <taxon>Gunneridae</taxon>
        <taxon>Pentapetalae</taxon>
        <taxon>rosids</taxon>
        <taxon>malvids</taxon>
        <taxon>Brassicales</taxon>
        <taxon>Brassicaceae</taxon>
        <taxon>Camelineae</taxon>
        <taxon>Camelina</taxon>
    </lineage>
</organism>
<dbReference type="PANTHER" id="PTHR45089:SF21">
    <property type="entry name" value="TRICHOHYALIN-LIKE PROTEIN (DUF3444)"/>
    <property type="match status" value="1"/>
</dbReference>
<sequence>MVMKGDSVESDVSEQNSEECFETLDQIEEKASSIFEFSLQFVDVSESLEKEEEERLRVVEAREKELCLLEDSVSRRASVLEEKEIEFDLRQVIEATIVMLVVEKQSEEAENNKLGLLLDSTTKELKDMMSEFEGKKEEARQMSEFILEKLSELEKAKMDFDLKQRDETERQNKESKAREKELKALDEAITEKTAELKRKEETFELKLKEEADKLRGESELSRIKEKELEKMLKEIELKQMKLEERLKQELIEAESRKRSNLESEAREKKLNSLEEPIKEKTAELKRKEETFELKLKEEADKLREETELRRNGLEIKEKALEKLLKEVELKQMDLEERSKQQRIEAESRKRSNLESDEREKELNSLEEALKEKTAELKRKEEAFELKLKEEADKLRVETELRRSGLEIKEKALEKMLKEVELKQMDLKEKSKQQLIDAESRKRSNLESEAREKELKALEEAIKEKTSELKRKEGTFELKLKEEADKLREENELKRKGLGMKEEPLELELQQVELKERSNQQLVEAESRKRSNLELGPSLLANNDSDAASLTRQAKKQKPQEASDGDIEEIVCTDKSYKDPKLLTFPDRRIHDFSKSMSSFAVDQVWALYDPRDDMPRIYAQVRRIFDSQLSLEVTLLEHVKTTKDEKATLSGCGSFEYGDTEIKNHLMFVHEMDHIACANNVTVNPRKGETWALFRDWNASWNSHPGLHEPPYRYDYVEVISDFDDLSGIAVAYMGKGFLSVFNRAEQHDGLVKNIVPPGEMQKFSHKVASFKLSGNEKEGIPAGSFELNPAATPSYDSVSEEVVKIEIQSKDCGKALTVVHENGSTKDLPIIID</sequence>
<feature type="region of interest" description="Disordered" evidence="1">
    <location>
        <begin position="253"/>
        <end position="281"/>
    </location>
</feature>
<dbReference type="Proteomes" id="UP000694864">
    <property type="component" value="Chromosome 12"/>
</dbReference>
<feature type="region of interest" description="Disordered" evidence="1">
    <location>
        <begin position="1"/>
        <end position="21"/>
    </location>
</feature>
<accession>A0ABM1QSR0</accession>
<feature type="domain" description="DUF3444" evidence="2">
    <location>
        <begin position="580"/>
        <end position="777"/>
    </location>
</feature>
<dbReference type="Pfam" id="PF11926">
    <property type="entry name" value="DUF3444"/>
    <property type="match status" value="1"/>
</dbReference>
<dbReference type="PANTHER" id="PTHR45089">
    <property type="entry name" value="DNAJ HEAT SHOCK AMINO-TERMINAL DOMAIN PROTEIN-RELATED"/>
    <property type="match status" value="1"/>
</dbReference>
<evidence type="ECO:0000313" key="4">
    <source>
        <dbReference type="RefSeq" id="XP_010448051.1"/>
    </source>
</evidence>
<name>A0ABM1QSR0_CAMSA</name>
<reference evidence="3" key="1">
    <citation type="journal article" date="1997" name="Nucleic Acids Res.">
        <title>tRNAscan-SE: a program for improved detection of transfer RNA genes in genomic sequence.</title>
        <authorList>
            <person name="Lowe T.M."/>
            <person name="Eddy S.R."/>
        </authorList>
    </citation>
    <scope>NUCLEOTIDE SEQUENCE [LARGE SCALE GENOMIC DNA]</scope>
    <source>
        <strain evidence="3">r\DH55</strain>
    </source>
</reference>
<feature type="compositionally biased region" description="Acidic residues" evidence="1">
    <location>
        <begin position="8"/>
        <end position="21"/>
    </location>
</feature>
<gene>
    <name evidence="4 5" type="primary">LOC104730563</name>
</gene>
<dbReference type="RefSeq" id="XP_010448051.1">
    <property type="nucleotide sequence ID" value="XM_010449749.2"/>
</dbReference>
<keyword evidence="3" id="KW-1185">Reference proteome</keyword>
<evidence type="ECO:0000313" key="3">
    <source>
        <dbReference type="Proteomes" id="UP000694864"/>
    </source>
</evidence>
<evidence type="ECO:0000259" key="2">
    <source>
        <dbReference type="Pfam" id="PF11926"/>
    </source>
</evidence>
<dbReference type="RefSeq" id="XP_019089798.1">
    <property type="nucleotide sequence ID" value="XM_019234253.1"/>
</dbReference>
<feature type="region of interest" description="Disordered" evidence="1">
    <location>
        <begin position="517"/>
        <end position="564"/>
    </location>
</feature>
<feature type="compositionally biased region" description="Polar residues" evidence="1">
    <location>
        <begin position="539"/>
        <end position="551"/>
    </location>
</feature>
<proteinExistence type="predicted"/>
<reference evidence="3" key="2">
    <citation type="journal article" date="2014" name="Nat. Commun.">
        <title>The emerging biofuel crop Camelina sativa retains a highly undifferentiated hexaploid genome structure.</title>
        <authorList>
            <person name="Kagale S."/>
            <person name="Koh C."/>
            <person name="Nixon J."/>
            <person name="Bollina V."/>
            <person name="Clarke W.E."/>
            <person name="Tuteja R."/>
            <person name="Spillane C."/>
            <person name="Robinson S.J."/>
            <person name="Links M.G."/>
            <person name="Clarke C."/>
            <person name="Higgins E.E."/>
            <person name="Huebert T."/>
            <person name="Sharpe A.G."/>
            <person name="Parkin I.A."/>
        </authorList>
    </citation>
    <scope>NUCLEOTIDE SEQUENCE [LARGE SCALE GENOMIC DNA]</scope>
    <source>
        <strain evidence="3">r\DH55</strain>
    </source>
</reference>